<comment type="caution">
    <text evidence="2">The sequence shown here is derived from an EMBL/GenBank/DDBJ whole genome shotgun (WGS) entry which is preliminary data.</text>
</comment>
<dbReference type="AlphaFoldDB" id="A0A0G2ERI2"/>
<dbReference type="Proteomes" id="UP000053317">
    <property type="component" value="Unassembled WGS sequence"/>
</dbReference>
<sequence>MSSNIMRELLANKGGLENLEGPLEKPQGGPPDFPEGGGRAWAVAIGCGGLLFGTFGFCNAFGVFQAYYQENQMARELPSSIS</sequence>
<keyword evidence="1" id="KW-1133">Transmembrane helix</keyword>
<gene>
    <name evidence="2" type="ORF">UCRPC4_g02306</name>
</gene>
<keyword evidence="3" id="KW-1185">Reference proteome</keyword>
<name>A0A0G2ERI2_PHACM</name>
<dbReference type="OrthoDB" id="6509908at2759"/>
<feature type="transmembrane region" description="Helical" evidence="1">
    <location>
        <begin position="40"/>
        <end position="68"/>
    </location>
</feature>
<evidence type="ECO:0000313" key="3">
    <source>
        <dbReference type="Proteomes" id="UP000053317"/>
    </source>
</evidence>
<dbReference type="EMBL" id="LCWF01000056">
    <property type="protein sequence ID" value="KKY24776.1"/>
    <property type="molecule type" value="Genomic_DNA"/>
</dbReference>
<proteinExistence type="predicted"/>
<reference evidence="2 3" key="1">
    <citation type="submission" date="2015-05" db="EMBL/GenBank/DDBJ databases">
        <title>Distinctive expansion of gene families associated with plant cell wall degradation and secondary metabolism in the genomes of grapevine trunk pathogens.</title>
        <authorList>
            <person name="Lawrence D.P."/>
            <person name="Travadon R."/>
            <person name="Rolshausen P.E."/>
            <person name="Baumgartner K."/>
        </authorList>
    </citation>
    <scope>NUCLEOTIDE SEQUENCE [LARGE SCALE GENOMIC DNA]</scope>
    <source>
        <strain evidence="2">UCRPC4</strain>
    </source>
</reference>
<evidence type="ECO:0000256" key="1">
    <source>
        <dbReference type="SAM" id="Phobius"/>
    </source>
</evidence>
<evidence type="ECO:0000313" key="2">
    <source>
        <dbReference type="EMBL" id="KKY24776.1"/>
    </source>
</evidence>
<keyword evidence="1" id="KW-0812">Transmembrane</keyword>
<reference evidence="2 3" key="2">
    <citation type="submission" date="2015-05" db="EMBL/GenBank/DDBJ databases">
        <authorList>
            <person name="Morales-Cruz A."/>
            <person name="Amrine K.C."/>
            <person name="Cantu D."/>
        </authorList>
    </citation>
    <scope>NUCLEOTIDE SEQUENCE [LARGE SCALE GENOMIC DNA]</scope>
    <source>
        <strain evidence="2">UCRPC4</strain>
    </source>
</reference>
<organism evidence="2 3">
    <name type="scientific">Phaeomoniella chlamydospora</name>
    <name type="common">Phaeoacremonium chlamydosporum</name>
    <dbReference type="NCBI Taxonomy" id="158046"/>
    <lineage>
        <taxon>Eukaryota</taxon>
        <taxon>Fungi</taxon>
        <taxon>Dikarya</taxon>
        <taxon>Ascomycota</taxon>
        <taxon>Pezizomycotina</taxon>
        <taxon>Eurotiomycetes</taxon>
        <taxon>Chaetothyriomycetidae</taxon>
        <taxon>Phaeomoniellales</taxon>
        <taxon>Phaeomoniellaceae</taxon>
        <taxon>Phaeomoniella</taxon>
    </lineage>
</organism>
<keyword evidence="1" id="KW-0472">Membrane</keyword>
<accession>A0A0G2ERI2</accession>
<protein>
    <submittedName>
        <fullName evidence="2">Putative mfs monocarboxylate</fullName>
    </submittedName>
</protein>